<dbReference type="Proteomes" id="UP000269221">
    <property type="component" value="Unassembled WGS sequence"/>
</dbReference>
<reference evidence="3 4" key="1">
    <citation type="submission" date="2018-07" db="EMBL/GenBank/DDBJ databases">
        <title>A high quality draft genome assembly of the barn swallow (H. rustica rustica).</title>
        <authorList>
            <person name="Formenti G."/>
            <person name="Chiara M."/>
            <person name="Poveda L."/>
            <person name="Francoijs K.-J."/>
            <person name="Bonisoli-Alquati A."/>
            <person name="Canova L."/>
            <person name="Gianfranceschi L."/>
            <person name="Horner D.S."/>
            <person name="Saino N."/>
        </authorList>
    </citation>
    <scope>NUCLEOTIDE SEQUENCE [LARGE SCALE GENOMIC DNA]</scope>
    <source>
        <strain evidence="3">Chelidonia</strain>
        <tissue evidence="3">Blood</tissue>
    </source>
</reference>
<dbReference type="InterPro" id="IPR018105">
    <property type="entry name" value="Translational_control_tumour_p"/>
</dbReference>
<dbReference type="FunFam" id="2.170.150.10:FF:000001">
    <property type="entry name" value="Tumor protein, translationally-controlled 1"/>
    <property type="match status" value="1"/>
</dbReference>
<dbReference type="GO" id="GO:0005737">
    <property type="term" value="C:cytoplasm"/>
    <property type="evidence" value="ECO:0007669"/>
    <property type="project" value="TreeGrafter"/>
</dbReference>
<gene>
    <name evidence="3" type="ORF">DUI87_16573</name>
</gene>
<dbReference type="Pfam" id="PF00838">
    <property type="entry name" value="TCTP"/>
    <property type="match status" value="1"/>
</dbReference>
<sequence>MIIYRDCISQDEMFSDIYKIREVADGLCLEVEGKMVTRTEGQIDDSLIGGNASAEGPEGDGTEATVITGVDIVINHHLQETSFTKESYKKYIKDYMKAIKARLEEHKPERVKPFMTGAAEQIKHILANFKNYQFFVGENMNPDGMVALLDFREDGVTPYMIFFKDGLEIEKCVMSFGLKYLKVTRRRGCTMDWVLSVAQLVQVHYNWTVSRQISEFACGIGVQKQVEVNKAKSKKCHNGVDHLHLT</sequence>
<comment type="similarity">
    <text evidence="1">Belongs to the TCTP family.</text>
</comment>
<dbReference type="PROSITE" id="PS51797">
    <property type="entry name" value="TCTP_3"/>
    <property type="match status" value="1"/>
</dbReference>
<keyword evidence="4" id="KW-1185">Reference proteome</keyword>
<dbReference type="PRINTS" id="PR01653">
    <property type="entry name" value="TCTPROTEIN"/>
</dbReference>
<dbReference type="InterPro" id="IPR034737">
    <property type="entry name" value="TCTP"/>
</dbReference>
<dbReference type="InterPro" id="IPR018103">
    <property type="entry name" value="Translation_control_tumour_CS"/>
</dbReference>
<dbReference type="PROSITE" id="PS01002">
    <property type="entry name" value="TCTP_1"/>
    <property type="match status" value="1"/>
</dbReference>
<accession>A0A3M0KIV5</accession>
<dbReference type="Gene3D" id="2.170.150.10">
    <property type="entry name" value="Metal Binding Protein, Guanine Nucleotide Exchange Factor, Chain A"/>
    <property type="match status" value="1"/>
</dbReference>
<name>A0A3M0KIV5_HIRRU</name>
<dbReference type="InterPro" id="IPR011323">
    <property type="entry name" value="Mss4/transl-control_tumour"/>
</dbReference>
<proteinExistence type="inferred from homology"/>
<dbReference type="PANTHER" id="PTHR11991:SF0">
    <property type="entry name" value="TRANSLATIONALLY-CONTROLLED TUMOR PROTEIN"/>
    <property type="match status" value="1"/>
</dbReference>
<feature type="domain" description="TCTP" evidence="2">
    <location>
        <begin position="1"/>
        <end position="172"/>
    </location>
</feature>
<comment type="caution">
    <text evidence="3">The sequence shown here is derived from an EMBL/GenBank/DDBJ whole genome shotgun (WGS) entry which is preliminary data.</text>
</comment>
<dbReference type="OrthoDB" id="10248936at2759"/>
<evidence type="ECO:0000313" key="3">
    <source>
        <dbReference type="EMBL" id="RMC07117.1"/>
    </source>
</evidence>
<dbReference type="PANTHER" id="PTHR11991">
    <property type="entry name" value="TRANSLATIONALLY CONTROLLED TUMOR PROTEIN-RELATED"/>
    <property type="match status" value="1"/>
</dbReference>
<dbReference type="EMBL" id="QRBI01000120">
    <property type="protein sequence ID" value="RMC07117.1"/>
    <property type="molecule type" value="Genomic_DNA"/>
</dbReference>
<dbReference type="GO" id="GO:0005509">
    <property type="term" value="F:calcium ion binding"/>
    <property type="evidence" value="ECO:0007669"/>
    <property type="project" value="TreeGrafter"/>
</dbReference>
<organism evidence="3 4">
    <name type="scientific">Hirundo rustica rustica</name>
    <dbReference type="NCBI Taxonomy" id="333673"/>
    <lineage>
        <taxon>Eukaryota</taxon>
        <taxon>Metazoa</taxon>
        <taxon>Chordata</taxon>
        <taxon>Craniata</taxon>
        <taxon>Vertebrata</taxon>
        <taxon>Euteleostomi</taxon>
        <taxon>Archelosauria</taxon>
        <taxon>Archosauria</taxon>
        <taxon>Dinosauria</taxon>
        <taxon>Saurischia</taxon>
        <taxon>Theropoda</taxon>
        <taxon>Coelurosauria</taxon>
        <taxon>Aves</taxon>
        <taxon>Neognathae</taxon>
        <taxon>Neoaves</taxon>
        <taxon>Telluraves</taxon>
        <taxon>Australaves</taxon>
        <taxon>Passeriformes</taxon>
        <taxon>Sylvioidea</taxon>
        <taxon>Hirundinidae</taxon>
        <taxon>Hirundo</taxon>
    </lineage>
</organism>
<dbReference type="AlphaFoldDB" id="A0A3M0KIV5"/>
<evidence type="ECO:0000256" key="1">
    <source>
        <dbReference type="PROSITE-ProRule" id="PRU01133"/>
    </source>
</evidence>
<dbReference type="STRING" id="333673.A0A3M0KIV5"/>
<evidence type="ECO:0000259" key="2">
    <source>
        <dbReference type="PROSITE" id="PS51797"/>
    </source>
</evidence>
<dbReference type="PROSITE" id="PS01003">
    <property type="entry name" value="TCTP_2"/>
    <property type="match status" value="1"/>
</dbReference>
<evidence type="ECO:0000313" key="4">
    <source>
        <dbReference type="Proteomes" id="UP000269221"/>
    </source>
</evidence>
<protein>
    <recommendedName>
        <fullName evidence="2">TCTP domain-containing protein</fullName>
    </recommendedName>
</protein>
<dbReference type="InterPro" id="IPR011057">
    <property type="entry name" value="Mss4-like_sf"/>
</dbReference>
<dbReference type="SUPFAM" id="SSF51316">
    <property type="entry name" value="Mss4-like"/>
    <property type="match status" value="1"/>
</dbReference>